<feature type="chain" id="PRO_5009192671" evidence="2">
    <location>
        <begin position="23"/>
        <end position="877"/>
    </location>
</feature>
<feature type="domain" description="FAS1" evidence="4">
    <location>
        <begin position="729"/>
        <end position="874"/>
    </location>
</feature>
<organism evidence="5 6">
    <name type="scientific">Fragilariopsis cylindrus CCMP1102</name>
    <dbReference type="NCBI Taxonomy" id="635003"/>
    <lineage>
        <taxon>Eukaryota</taxon>
        <taxon>Sar</taxon>
        <taxon>Stramenopiles</taxon>
        <taxon>Ochrophyta</taxon>
        <taxon>Bacillariophyta</taxon>
        <taxon>Bacillariophyceae</taxon>
        <taxon>Bacillariophycidae</taxon>
        <taxon>Bacillariales</taxon>
        <taxon>Bacillariaceae</taxon>
        <taxon>Fragilariopsis</taxon>
    </lineage>
</organism>
<dbReference type="AlphaFoldDB" id="A0A1E7F547"/>
<dbReference type="SMART" id="SM00089">
    <property type="entry name" value="PKD"/>
    <property type="match status" value="1"/>
</dbReference>
<dbReference type="PROSITE" id="PS50093">
    <property type="entry name" value="PKD"/>
    <property type="match status" value="1"/>
</dbReference>
<feature type="domain" description="PKD" evidence="3">
    <location>
        <begin position="446"/>
        <end position="512"/>
    </location>
</feature>
<evidence type="ECO:0000259" key="4">
    <source>
        <dbReference type="PROSITE" id="PS50213"/>
    </source>
</evidence>
<dbReference type="InterPro" id="IPR000601">
    <property type="entry name" value="PKD_dom"/>
</dbReference>
<sequence length="877" mass="97752">MRTFACYAGFLLSICFCARIHALPSGFRDEGVAFKSGATGFTFVPKVDGGSILLICQKKGEVIAIPDPDKADSKKVDVLDIEDKVCTDGERGISQIIPHPDFLKTRYVYLFYTFDKNGGCKFSDVDGPVNVVSRFTLNDDLKMVDEKIILQTSPLHSKVHNAGDMKFGNDGYLYVTLGNGGKANEHMNSQKANTLLGSIVRITEDGDIPSDNPFTDDDDRKCGNDGVTSSSSRCSEIWSIGFRNPFRFAMNPNEKDFTQFWVHDVGGATWEEISEVTSKSPGKNYGYRDMEGPCKRGSKVDCKPNEKFVDPLYYYEHNEEGDGCVAGGAFIPNGIWPSQYDNKYLFADFIFKEIYLLSKGDDGCRDCSPPRPDYQRESFKSTGDTGQPLQLTFGPYKNKQALYYSLWAPDGKYTIRRIIYEGGDDSNNKAPDAEIRVEDRVFGIKESIVFDGSESSDPDGQKLSFEWSFGDGGSSTKDIKTKSYGKEGKYDVSLTVSDENGFADKASKTIMVGRPPVPVIVSPLVNVTFAVDDVFMLIGFANDADGNFLSDLDLTWEVRQMHNTHYHPFLDQTVGNEIIVPPAPSPEDFHASTNSFLRILLTATDRNGLTSTVTRDIMPKTISLYFETDPPGLELILDGINIKTPEDTPLEVISWINHNITIDVRDQNDMVFDGWTNGISSRQSKNTVRENSNENVRTAKFVKLETATFAQETTAFEPRTKSDVSNDECNSIYEILCSDNRLGGLCKAIDAADLSRTFVEDQWTIFAPDDGAIFRSPDEFQDLLRDESSDPELLAYHLSYHFSKGKVLKKKDLPCRAGENLVPMINDMDSRTLCNDEVPTFQKGKGNSDDNLPEIIGFDIEACNGVIHILDRVLLYD</sequence>
<dbReference type="InterPro" id="IPR022409">
    <property type="entry name" value="PKD/Chitinase_dom"/>
</dbReference>
<dbReference type="EMBL" id="KV784361">
    <property type="protein sequence ID" value="OEU13244.1"/>
    <property type="molecule type" value="Genomic_DNA"/>
</dbReference>
<dbReference type="Pfam" id="PF18911">
    <property type="entry name" value="PKD_4"/>
    <property type="match status" value="1"/>
</dbReference>
<feature type="signal peptide" evidence="2">
    <location>
        <begin position="1"/>
        <end position="22"/>
    </location>
</feature>
<dbReference type="InterPro" id="IPR013783">
    <property type="entry name" value="Ig-like_fold"/>
</dbReference>
<dbReference type="InterPro" id="IPR035986">
    <property type="entry name" value="PKD_dom_sf"/>
</dbReference>
<evidence type="ECO:0000313" key="5">
    <source>
        <dbReference type="EMBL" id="OEU13244.1"/>
    </source>
</evidence>
<name>A0A1E7F547_9STRA</name>
<dbReference type="Pfam" id="PF02469">
    <property type="entry name" value="Fasciclin"/>
    <property type="match status" value="1"/>
</dbReference>
<dbReference type="CDD" id="cd00146">
    <property type="entry name" value="PKD"/>
    <property type="match status" value="1"/>
</dbReference>
<dbReference type="SMART" id="SM00554">
    <property type="entry name" value="FAS1"/>
    <property type="match status" value="1"/>
</dbReference>
<evidence type="ECO:0000259" key="3">
    <source>
        <dbReference type="PROSITE" id="PS50093"/>
    </source>
</evidence>
<protein>
    <submittedName>
        <fullName evidence="5">Soluble quino protein glucose dehydrogenase</fullName>
    </submittedName>
</protein>
<dbReference type="Pfam" id="PF07995">
    <property type="entry name" value="GSDH"/>
    <property type="match status" value="1"/>
</dbReference>
<keyword evidence="2" id="KW-0732">Signal</keyword>
<dbReference type="InterPro" id="IPR012938">
    <property type="entry name" value="Glc/Sorbosone_DH"/>
</dbReference>
<dbReference type="SUPFAM" id="SSF82153">
    <property type="entry name" value="FAS1 domain"/>
    <property type="match status" value="1"/>
</dbReference>
<keyword evidence="6" id="KW-1185">Reference proteome</keyword>
<dbReference type="Gene3D" id="2.30.180.10">
    <property type="entry name" value="FAS1 domain"/>
    <property type="match status" value="1"/>
</dbReference>
<dbReference type="InterPro" id="IPR011042">
    <property type="entry name" value="6-blade_b-propeller_TolB-like"/>
</dbReference>
<feature type="region of interest" description="Disordered" evidence="1">
    <location>
        <begin position="207"/>
        <end position="229"/>
    </location>
</feature>
<dbReference type="SUPFAM" id="SSF50952">
    <property type="entry name" value="Soluble quinoprotein glucose dehydrogenase"/>
    <property type="match status" value="1"/>
</dbReference>
<dbReference type="OrthoDB" id="10266706at2759"/>
<accession>A0A1E7F547</accession>
<dbReference type="SUPFAM" id="SSF49299">
    <property type="entry name" value="PKD domain"/>
    <property type="match status" value="1"/>
</dbReference>
<evidence type="ECO:0000256" key="2">
    <source>
        <dbReference type="SAM" id="SignalP"/>
    </source>
</evidence>
<dbReference type="KEGG" id="fcy:FRACYDRAFT_262169"/>
<dbReference type="PANTHER" id="PTHR19328">
    <property type="entry name" value="HEDGEHOG-INTERACTING PROTEIN"/>
    <property type="match status" value="1"/>
</dbReference>
<dbReference type="PROSITE" id="PS50213">
    <property type="entry name" value="FAS1"/>
    <property type="match status" value="1"/>
</dbReference>
<dbReference type="InterPro" id="IPR011041">
    <property type="entry name" value="Quinoprot_gluc/sorb_DH_b-prop"/>
</dbReference>
<dbReference type="Proteomes" id="UP000095751">
    <property type="component" value="Unassembled WGS sequence"/>
</dbReference>
<dbReference type="InterPro" id="IPR036378">
    <property type="entry name" value="FAS1_dom_sf"/>
</dbReference>
<proteinExistence type="predicted"/>
<evidence type="ECO:0000313" key="6">
    <source>
        <dbReference type="Proteomes" id="UP000095751"/>
    </source>
</evidence>
<dbReference type="InterPro" id="IPR000782">
    <property type="entry name" value="FAS1_domain"/>
</dbReference>
<dbReference type="Gene3D" id="2.120.10.30">
    <property type="entry name" value="TolB, C-terminal domain"/>
    <property type="match status" value="1"/>
</dbReference>
<reference evidence="5 6" key="1">
    <citation type="submission" date="2016-09" db="EMBL/GenBank/DDBJ databases">
        <title>Extensive genetic diversity and differential bi-allelic expression allows diatom success in the polar Southern Ocean.</title>
        <authorList>
            <consortium name="DOE Joint Genome Institute"/>
            <person name="Mock T."/>
            <person name="Otillar R.P."/>
            <person name="Strauss J."/>
            <person name="Dupont C."/>
            <person name="Frickenhaus S."/>
            <person name="Maumus F."/>
            <person name="Mcmullan M."/>
            <person name="Sanges R."/>
            <person name="Schmutz J."/>
            <person name="Toseland A."/>
            <person name="Valas R."/>
            <person name="Veluchamy A."/>
            <person name="Ward B.J."/>
            <person name="Allen A."/>
            <person name="Barry K."/>
            <person name="Falciatore A."/>
            <person name="Ferrante M."/>
            <person name="Fortunato A.E."/>
            <person name="Gloeckner G."/>
            <person name="Gruber A."/>
            <person name="Hipkin R."/>
            <person name="Janech M."/>
            <person name="Kroth P."/>
            <person name="Leese F."/>
            <person name="Lindquist E."/>
            <person name="Lyon B.R."/>
            <person name="Martin J."/>
            <person name="Mayer C."/>
            <person name="Parker M."/>
            <person name="Quesneville H."/>
            <person name="Raymond J."/>
            <person name="Uhlig C."/>
            <person name="Valentin K.U."/>
            <person name="Worden A.Z."/>
            <person name="Armbrust E.V."/>
            <person name="Bowler C."/>
            <person name="Green B."/>
            <person name="Moulton V."/>
            <person name="Van Oosterhout C."/>
            <person name="Grigoriev I."/>
        </authorList>
    </citation>
    <scope>NUCLEOTIDE SEQUENCE [LARGE SCALE GENOMIC DNA]</scope>
    <source>
        <strain evidence="5 6">CCMP1102</strain>
    </source>
</reference>
<dbReference type="Gene3D" id="2.60.40.10">
    <property type="entry name" value="Immunoglobulins"/>
    <property type="match status" value="1"/>
</dbReference>
<dbReference type="InParanoid" id="A0A1E7F547"/>
<gene>
    <name evidence="5" type="ORF">FRACYDRAFT_262169</name>
</gene>
<dbReference type="PANTHER" id="PTHR19328:SF13">
    <property type="entry name" value="HIPL1 PROTEIN"/>
    <property type="match status" value="1"/>
</dbReference>
<evidence type="ECO:0000256" key="1">
    <source>
        <dbReference type="SAM" id="MobiDB-lite"/>
    </source>
</evidence>